<name>E9GKV7_DAPPU</name>
<accession>E9GKV7</accession>
<dbReference type="GO" id="GO:0005886">
    <property type="term" value="C:plasma membrane"/>
    <property type="evidence" value="ECO:0007669"/>
    <property type="project" value="UniProtKB-SubCell"/>
</dbReference>
<dbReference type="PROSITE" id="PS50081">
    <property type="entry name" value="ZF_DAG_PE_2"/>
    <property type="match status" value="1"/>
</dbReference>
<dbReference type="Gene3D" id="3.30.60.20">
    <property type="match status" value="1"/>
</dbReference>
<evidence type="ECO:0000256" key="2">
    <source>
        <dbReference type="ARBA" id="ARBA00004496"/>
    </source>
</evidence>
<evidence type="ECO:0000256" key="8">
    <source>
        <dbReference type="ARBA" id="ARBA00022833"/>
    </source>
</evidence>
<dbReference type="OrthoDB" id="6250593at2759"/>
<evidence type="ECO:0000313" key="12">
    <source>
        <dbReference type="EMBL" id="EFX79902.1"/>
    </source>
</evidence>
<dbReference type="InParanoid" id="E9GKV7"/>
<dbReference type="PANTHER" id="PTHR15135">
    <property type="entry name" value="STAC"/>
    <property type="match status" value="1"/>
</dbReference>
<evidence type="ECO:0000313" key="13">
    <source>
        <dbReference type="Proteomes" id="UP000000305"/>
    </source>
</evidence>
<evidence type="ECO:0000256" key="7">
    <source>
        <dbReference type="ARBA" id="ARBA00022771"/>
    </source>
</evidence>
<dbReference type="AlphaFoldDB" id="E9GKV7"/>
<dbReference type="Proteomes" id="UP000000305">
    <property type="component" value="Unassembled WGS sequence"/>
</dbReference>
<dbReference type="GO" id="GO:0005737">
    <property type="term" value="C:cytoplasm"/>
    <property type="evidence" value="ECO:0007669"/>
    <property type="project" value="UniProtKB-SubCell"/>
</dbReference>
<evidence type="ECO:0000259" key="11">
    <source>
        <dbReference type="PROSITE" id="PS50081"/>
    </source>
</evidence>
<dbReference type="OMA" id="VFQENTY"/>
<dbReference type="PANTHER" id="PTHR15135:SF7">
    <property type="entry name" value="STAC-LIKE, ISOFORM J"/>
    <property type="match status" value="1"/>
</dbReference>
<keyword evidence="13" id="KW-1185">Reference proteome</keyword>
<keyword evidence="4" id="KW-0963">Cytoplasm</keyword>
<dbReference type="InterPro" id="IPR039688">
    <property type="entry name" value="STAC1/2/3"/>
</dbReference>
<proteinExistence type="predicted"/>
<dbReference type="Pfam" id="PF00130">
    <property type="entry name" value="C1_1"/>
    <property type="match status" value="1"/>
</dbReference>
<keyword evidence="6" id="KW-0677">Repeat</keyword>
<sequence length="113" mass="12773">MKTKWMKAFRTLTNSSPSSSSSKSERREQRSSNVSATVAAGNQEGQRHVFQENTYKKITPCDVCSQVLRGHSRQGWKCRLCKINVHADCKSGVGRCLPKSRLLRRQKSSSELE</sequence>
<dbReference type="InterPro" id="IPR002219">
    <property type="entry name" value="PKC_DAG/PE"/>
</dbReference>
<evidence type="ECO:0000256" key="10">
    <source>
        <dbReference type="SAM" id="MobiDB-lite"/>
    </source>
</evidence>
<keyword evidence="7" id="KW-0863">Zinc-finger</keyword>
<keyword evidence="9" id="KW-0472">Membrane</keyword>
<reference evidence="12 13" key="1">
    <citation type="journal article" date="2011" name="Science">
        <title>The ecoresponsive genome of Daphnia pulex.</title>
        <authorList>
            <person name="Colbourne J.K."/>
            <person name="Pfrender M.E."/>
            <person name="Gilbert D."/>
            <person name="Thomas W.K."/>
            <person name="Tucker A."/>
            <person name="Oakley T.H."/>
            <person name="Tokishita S."/>
            <person name="Aerts A."/>
            <person name="Arnold G.J."/>
            <person name="Basu M.K."/>
            <person name="Bauer D.J."/>
            <person name="Caceres C.E."/>
            <person name="Carmel L."/>
            <person name="Casola C."/>
            <person name="Choi J.H."/>
            <person name="Detter J.C."/>
            <person name="Dong Q."/>
            <person name="Dusheyko S."/>
            <person name="Eads B.D."/>
            <person name="Frohlich T."/>
            <person name="Geiler-Samerotte K.A."/>
            <person name="Gerlach D."/>
            <person name="Hatcher P."/>
            <person name="Jogdeo S."/>
            <person name="Krijgsveld J."/>
            <person name="Kriventseva E.V."/>
            <person name="Kultz D."/>
            <person name="Laforsch C."/>
            <person name="Lindquist E."/>
            <person name="Lopez J."/>
            <person name="Manak J.R."/>
            <person name="Muller J."/>
            <person name="Pangilinan J."/>
            <person name="Patwardhan R.P."/>
            <person name="Pitluck S."/>
            <person name="Pritham E.J."/>
            <person name="Rechtsteiner A."/>
            <person name="Rho M."/>
            <person name="Rogozin I.B."/>
            <person name="Sakarya O."/>
            <person name="Salamov A."/>
            <person name="Schaack S."/>
            <person name="Shapiro H."/>
            <person name="Shiga Y."/>
            <person name="Skalitzky C."/>
            <person name="Smith Z."/>
            <person name="Souvorov A."/>
            <person name="Sung W."/>
            <person name="Tang Z."/>
            <person name="Tsuchiya D."/>
            <person name="Tu H."/>
            <person name="Vos H."/>
            <person name="Wang M."/>
            <person name="Wolf Y.I."/>
            <person name="Yamagata H."/>
            <person name="Yamada T."/>
            <person name="Ye Y."/>
            <person name="Shaw J.R."/>
            <person name="Andrews J."/>
            <person name="Crease T.J."/>
            <person name="Tang H."/>
            <person name="Lucas S.M."/>
            <person name="Robertson H.M."/>
            <person name="Bork P."/>
            <person name="Koonin E.V."/>
            <person name="Zdobnov E.M."/>
            <person name="Grigoriev I.V."/>
            <person name="Lynch M."/>
            <person name="Boore J.L."/>
        </authorList>
    </citation>
    <scope>NUCLEOTIDE SEQUENCE [LARGE SCALE GENOMIC DNA]</scope>
</reference>
<evidence type="ECO:0000256" key="1">
    <source>
        <dbReference type="ARBA" id="ARBA00004413"/>
    </source>
</evidence>
<dbReference type="CDD" id="cd20817">
    <property type="entry name" value="C1_Stac"/>
    <property type="match status" value="1"/>
</dbReference>
<evidence type="ECO:0000256" key="9">
    <source>
        <dbReference type="ARBA" id="ARBA00023136"/>
    </source>
</evidence>
<gene>
    <name evidence="12" type="ORF">DAPPUDRAFT_7135</name>
</gene>
<dbReference type="EMBL" id="GL732550">
    <property type="protein sequence ID" value="EFX79902.1"/>
    <property type="molecule type" value="Genomic_DNA"/>
</dbReference>
<keyword evidence="5" id="KW-0479">Metal-binding</keyword>
<feature type="region of interest" description="Disordered" evidence="10">
    <location>
        <begin position="1"/>
        <end position="45"/>
    </location>
</feature>
<protein>
    <recommendedName>
        <fullName evidence="11">Phorbol-ester/DAG-type domain-containing protein</fullName>
    </recommendedName>
</protein>
<dbReference type="KEGG" id="dpx:DAPPUDRAFT_7135"/>
<dbReference type="PROSITE" id="PS00479">
    <property type="entry name" value="ZF_DAG_PE_1"/>
    <property type="match status" value="1"/>
</dbReference>
<feature type="non-terminal residue" evidence="12">
    <location>
        <position position="1"/>
    </location>
</feature>
<feature type="domain" description="Phorbol-ester/DAG-type" evidence="11">
    <location>
        <begin position="47"/>
        <end position="96"/>
    </location>
</feature>
<dbReference type="HOGENOM" id="CLU_110847_0_0_1"/>
<evidence type="ECO:0000256" key="6">
    <source>
        <dbReference type="ARBA" id="ARBA00022737"/>
    </source>
</evidence>
<evidence type="ECO:0000256" key="4">
    <source>
        <dbReference type="ARBA" id="ARBA00022490"/>
    </source>
</evidence>
<keyword evidence="3" id="KW-1003">Cell membrane</keyword>
<dbReference type="SMART" id="SM00109">
    <property type="entry name" value="C1"/>
    <property type="match status" value="1"/>
</dbReference>
<dbReference type="GO" id="GO:0008270">
    <property type="term" value="F:zinc ion binding"/>
    <property type="evidence" value="ECO:0007669"/>
    <property type="project" value="UniProtKB-KW"/>
</dbReference>
<keyword evidence="8" id="KW-0862">Zinc</keyword>
<dbReference type="eggNOG" id="ENOG502QQ9Q">
    <property type="taxonomic scope" value="Eukaryota"/>
</dbReference>
<dbReference type="InterPro" id="IPR046349">
    <property type="entry name" value="C1-like_sf"/>
</dbReference>
<dbReference type="PhylomeDB" id="E9GKV7"/>
<comment type="subcellular location">
    <subcellularLocation>
        <location evidence="1">Cell membrane</location>
        <topology evidence="1">Peripheral membrane protein</topology>
        <orientation evidence="1">Cytoplasmic side</orientation>
    </subcellularLocation>
    <subcellularLocation>
        <location evidence="2">Cytoplasm</location>
    </subcellularLocation>
</comment>
<evidence type="ECO:0000256" key="3">
    <source>
        <dbReference type="ARBA" id="ARBA00022475"/>
    </source>
</evidence>
<dbReference type="SUPFAM" id="SSF57889">
    <property type="entry name" value="Cysteine-rich domain"/>
    <property type="match status" value="1"/>
</dbReference>
<dbReference type="FunFam" id="3.30.60.20:FF:000056">
    <property type="entry name" value="Uncharacterized protein, isoform C"/>
    <property type="match status" value="1"/>
</dbReference>
<organism evidence="12 13">
    <name type="scientific">Daphnia pulex</name>
    <name type="common">Water flea</name>
    <dbReference type="NCBI Taxonomy" id="6669"/>
    <lineage>
        <taxon>Eukaryota</taxon>
        <taxon>Metazoa</taxon>
        <taxon>Ecdysozoa</taxon>
        <taxon>Arthropoda</taxon>
        <taxon>Crustacea</taxon>
        <taxon>Branchiopoda</taxon>
        <taxon>Diplostraca</taxon>
        <taxon>Cladocera</taxon>
        <taxon>Anomopoda</taxon>
        <taxon>Daphniidae</taxon>
        <taxon>Daphnia</taxon>
    </lineage>
</organism>
<evidence type="ECO:0000256" key="5">
    <source>
        <dbReference type="ARBA" id="ARBA00022723"/>
    </source>
</evidence>
<dbReference type="STRING" id="6669.E9GKV7"/>